<dbReference type="EMBL" id="LCKM01000050">
    <property type="protein sequence ID" value="KKT96738.1"/>
    <property type="molecule type" value="Genomic_DNA"/>
</dbReference>
<comment type="caution">
    <text evidence="1">The sequence shown here is derived from an EMBL/GenBank/DDBJ whole genome shotgun (WGS) entry which is preliminary data.</text>
</comment>
<evidence type="ECO:0000313" key="2">
    <source>
        <dbReference type="Proteomes" id="UP000034214"/>
    </source>
</evidence>
<protein>
    <submittedName>
        <fullName evidence="1">Uncharacterized protein</fullName>
    </submittedName>
</protein>
<reference evidence="1 2" key="1">
    <citation type="journal article" date="2015" name="Nature">
        <title>rRNA introns, odd ribosomes, and small enigmatic genomes across a large radiation of phyla.</title>
        <authorList>
            <person name="Brown C.T."/>
            <person name="Hug L.A."/>
            <person name="Thomas B.C."/>
            <person name="Sharon I."/>
            <person name="Castelle C.J."/>
            <person name="Singh A."/>
            <person name="Wilkins M.J."/>
            <person name="Williams K.H."/>
            <person name="Banfield J.F."/>
        </authorList>
    </citation>
    <scope>NUCLEOTIDE SEQUENCE [LARGE SCALE GENOMIC DNA]</scope>
</reference>
<gene>
    <name evidence="1" type="ORF">UW99_C0050G0005</name>
</gene>
<sequence>MKLAFIIVNFHSDQDSLNIIKGILENDPVKDVEVVIYACRKI</sequence>
<proteinExistence type="predicted"/>
<dbReference type="AlphaFoldDB" id="A0A0G1LLE7"/>
<dbReference type="Proteomes" id="UP000034214">
    <property type="component" value="Unassembled WGS sequence"/>
</dbReference>
<accession>A0A0G1LLE7</accession>
<evidence type="ECO:0000313" key="1">
    <source>
        <dbReference type="EMBL" id="KKT96738.1"/>
    </source>
</evidence>
<organism evidence="1 2">
    <name type="scientific">Candidatus Collierbacteria bacterium GW2011_GWC2_45_15</name>
    <dbReference type="NCBI Taxonomy" id="1618394"/>
    <lineage>
        <taxon>Bacteria</taxon>
        <taxon>Candidatus Collieribacteriota</taxon>
    </lineage>
</organism>
<name>A0A0G1LLE7_9BACT</name>